<comment type="similarity">
    <text evidence="3">Belongs to the complex I 75 kDa subunit family.</text>
</comment>
<organism evidence="16 17">
    <name type="scientific">Nguyenibacter vanlangensis</name>
    <dbReference type="NCBI Taxonomy" id="1216886"/>
    <lineage>
        <taxon>Bacteria</taxon>
        <taxon>Pseudomonadati</taxon>
        <taxon>Pseudomonadota</taxon>
        <taxon>Alphaproteobacteria</taxon>
        <taxon>Acetobacterales</taxon>
        <taxon>Acetobacteraceae</taxon>
        <taxon>Nguyenibacter</taxon>
    </lineage>
</organism>
<evidence type="ECO:0000259" key="14">
    <source>
        <dbReference type="PROSITE" id="PS51379"/>
    </source>
</evidence>
<evidence type="ECO:0000256" key="4">
    <source>
        <dbReference type="ARBA" id="ARBA00022485"/>
    </source>
</evidence>
<dbReference type="PROSITE" id="PS51839">
    <property type="entry name" value="4FE4S_HC3"/>
    <property type="match status" value="1"/>
</dbReference>
<keyword evidence="9" id="KW-0411">Iron-sulfur</keyword>
<keyword evidence="5" id="KW-0001">2Fe-2S</keyword>
<keyword evidence="4" id="KW-0004">4Fe-4S</keyword>
<dbReference type="GO" id="GO:0008137">
    <property type="term" value="F:NADH dehydrogenase (ubiquinone) activity"/>
    <property type="evidence" value="ECO:0007669"/>
    <property type="project" value="InterPro"/>
</dbReference>
<dbReference type="GO" id="GO:0046872">
    <property type="term" value="F:metal ion binding"/>
    <property type="evidence" value="ECO:0007669"/>
    <property type="project" value="UniProtKB-KW"/>
</dbReference>
<evidence type="ECO:0000259" key="13">
    <source>
        <dbReference type="PROSITE" id="PS51085"/>
    </source>
</evidence>
<dbReference type="GO" id="GO:0051539">
    <property type="term" value="F:4 iron, 4 sulfur cluster binding"/>
    <property type="evidence" value="ECO:0007669"/>
    <property type="project" value="UniProtKB-KW"/>
</dbReference>
<keyword evidence="11" id="KW-0472">Membrane</keyword>
<dbReference type="Pfam" id="PF13459">
    <property type="entry name" value="Fer4_15"/>
    <property type="match status" value="1"/>
</dbReference>
<dbReference type="GO" id="GO:0016020">
    <property type="term" value="C:membrane"/>
    <property type="evidence" value="ECO:0007669"/>
    <property type="project" value="UniProtKB-SubCell"/>
</dbReference>
<comment type="cofactor">
    <cofactor evidence="1">
        <name>[4Fe-4S] cluster</name>
        <dbReference type="ChEBI" id="CHEBI:49883"/>
    </cofactor>
</comment>
<reference evidence="16 17" key="1">
    <citation type="submission" date="2020-06" db="EMBL/GenBank/DDBJ databases">
        <title>Description of novel acetic acid bacteria.</title>
        <authorList>
            <person name="Sombolestani A."/>
        </authorList>
    </citation>
    <scope>NUCLEOTIDE SEQUENCE [LARGE SCALE GENOMIC DNA]</scope>
    <source>
        <strain evidence="16 17">LMG 31431</strain>
    </source>
</reference>
<dbReference type="Pfam" id="PF13510">
    <property type="entry name" value="Fer2_4"/>
    <property type="match status" value="1"/>
</dbReference>
<evidence type="ECO:0000256" key="10">
    <source>
        <dbReference type="ARBA" id="ARBA00023027"/>
    </source>
</evidence>
<evidence type="ECO:0000259" key="15">
    <source>
        <dbReference type="PROSITE" id="PS51839"/>
    </source>
</evidence>
<dbReference type="Pfam" id="PF10588">
    <property type="entry name" value="NADH-G_4Fe-4S_3"/>
    <property type="match status" value="1"/>
</dbReference>
<dbReference type="PIRSF" id="PIRSF000309">
    <property type="entry name" value="NAD_red_hyd_HoxU"/>
    <property type="match status" value="1"/>
</dbReference>
<accession>A0A7Y7M4I0</accession>
<proteinExistence type="inferred from homology"/>
<dbReference type="InterPro" id="IPR017896">
    <property type="entry name" value="4Fe4S_Fe-S-bd"/>
</dbReference>
<evidence type="ECO:0000256" key="11">
    <source>
        <dbReference type="ARBA" id="ARBA00023136"/>
    </source>
</evidence>
<dbReference type="RefSeq" id="WP_176638802.1">
    <property type="nucleotide sequence ID" value="NZ_JABXXP010000013.1"/>
</dbReference>
<evidence type="ECO:0000313" key="16">
    <source>
        <dbReference type="EMBL" id="NVN10012.1"/>
    </source>
</evidence>
<evidence type="ECO:0000256" key="5">
    <source>
        <dbReference type="ARBA" id="ARBA00022714"/>
    </source>
</evidence>
<dbReference type="AlphaFoldDB" id="A0A7Y7M4I0"/>
<gene>
    <name evidence="16" type="ORF">HUK84_02410</name>
</gene>
<feature type="domain" description="2Fe-2S ferredoxin-type" evidence="13">
    <location>
        <begin position="4"/>
        <end position="80"/>
    </location>
</feature>
<dbReference type="InterPro" id="IPR000283">
    <property type="entry name" value="NADH_UbQ_OxRdtase_75kDa_su_CS"/>
</dbReference>
<dbReference type="EMBL" id="JABXXP010000013">
    <property type="protein sequence ID" value="NVN10012.1"/>
    <property type="molecule type" value="Genomic_DNA"/>
</dbReference>
<dbReference type="SUPFAM" id="SSF54292">
    <property type="entry name" value="2Fe-2S ferredoxin-like"/>
    <property type="match status" value="1"/>
</dbReference>
<evidence type="ECO:0000256" key="3">
    <source>
        <dbReference type="ARBA" id="ARBA00005404"/>
    </source>
</evidence>
<dbReference type="PROSITE" id="PS00641">
    <property type="entry name" value="COMPLEX1_75K_1"/>
    <property type="match status" value="1"/>
</dbReference>
<evidence type="ECO:0000313" key="17">
    <source>
        <dbReference type="Proteomes" id="UP000534870"/>
    </source>
</evidence>
<dbReference type="GO" id="GO:0016491">
    <property type="term" value="F:oxidoreductase activity"/>
    <property type="evidence" value="ECO:0007669"/>
    <property type="project" value="InterPro"/>
</dbReference>
<sequence>MPLGTLQFTIDGVTVQTQEGQSLIAACDAAGLYIPRLCYHPDLRPAGNCRVCTCRIDGHQAAACVTPVRDGMVVENDTPQLNADRLALIEMMFVEGNHPCPYCVASGDCELQALGYRLGMTAPVYPFFWPRHEIDASHPDIFLDRERCIACSRCIEASRMPDGKSVFSYEGRGIAMHLHVDGWGGLGATQMAAIDKAAHVCPVACIVIRRDGYRIPNGQRRFDKTPIGTDIEARRKAPPS</sequence>
<evidence type="ECO:0000256" key="2">
    <source>
        <dbReference type="ARBA" id="ARBA00004370"/>
    </source>
</evidence>
<keyword evidence="6" id="KW-0479">Metal-binding</keyword>
<evidence type="ECO:0000256" key="6">
    <source>
        <dbReference type="ARBA" id="ARBA00022723"/>
    </source>
</evidence>
<keyword evidence="10" id="KW-0520">NAD</keyword>
<dbReference type="PROSITE" id="PS51379">
    <property type="entry name" value="4FE4S_FER_2"/>
    <property type="match status" value="1"/>
</dbReference>
<dbReference type="GO" id="GO:0042773">
    <property type="term" value="P:ATP synthesis coupled electron transport"/>
    <property type="evidence" value="ECO:0007669"/>
    <property type="project" value="InterPro"/>
</dbReference>
<dbReference type="InterPro" id="IPR036010">
    <property type="entry name" value="2Fe-2S_ferredoxin-like_sf"/>
</dbReference>
<keyword evidence="7" id="KW-1278">Translocase</keyword>
<dbReference type="InterPro" id="IPR016214">
    <property type="entry name" value="NAD-red_Hydgase_HoxS_gsu"/>
</dbReference>
<protein>
    <submittedName>
        <fullName evidence="16">(2Fe-2S)-binding protein</fullName>
    </submittedName>
</protein>
<evidence type="ECO:0000256" key="12">
    <source>
        <dbReference type="ARBA" id="ARBA00034078"/>
    </source>
</evidence>
<evidence type="ECO:0000256" key="1">
    <source>
        <dbReference type="ARBA" id="ARBA00001966"/>
    </source>
</evidence>
<name>A0A7Y7M4I0_9PROT</name>
<comment type="cofactor">
    <cofactor evidence="12">
        <name>[2Fe-2S] cluster</name>
        <dbReference type="ChEBI" id="CHEBI:190135"/>
    </cofactor>
</comment>
<feature type="domain" description="4Fe-4S ferredoxin-type" evidence="14">
    <location>
        <begin position="139"/>
        <end position="170"/>
    </location>
</feature>
<dbReference type="CDD" id="cd00207">
    <property type="entry name" value="fer2"/>
    <property type="match status" value="1"/>
</dbReference>
<dbReference type="SMART" id="SM00929">
    <property type="entry name" value="NADH-G_4Fe-4S_3"/>
    <property type="match status" value="1"/>
</dbReference>
<evidence type="ECO:0000256" key="7">
    <source>
        <dbReference type="ARBA" id="ARBA00022967"/>
    </source>
</evidence>
<evidence type="ECO:0000256" key="9">
    <source>
        <dbReference type="ARBA" id="ARBA00023014"/>
    </source>
</evidence>
<dbReference type="PROSITE" id="PS51085">
    <property type="entry name" value="2FE2S_FER_2"/>
    <property type="match status" value="1"/>
</dbReference>
<dbReference type="GO" id="GO:0051537">
    <property type="term" value="F:2 iron, 2 sulfur cluster binding"/>
    <property type="evidence" value="ECO:0007669"/>
    <property type="project" value="UniProtKB-KW"/>
</dbReference>
<comment type="subcellular location">
    <subcellularLocation>
        <location evidence="2">Membrane</location>
    </subcellularLocation>
</comment>
<dbReference type="InterPro" id="IPR001041">
    <property type="entry name" value="2Fe-2S_ferredoxin-type"/>
</dbReference>
<dbReference type="Gene3D" id="3.30.70.20">
    <property type="match status" value="1"/>
</dbReference>
<comment type="caution">
    <text evidence="16">The sequence shown here is derived from an EMBL/GenBank/DDBJ whole genome shotgun (WGS) entry which is preliminary data.</text>
</comment>
<dbReference type="Gene3D" id="3.10.20.740">
    <property type="match status" value="1"/>
</dbReference>
<dbReference type="Proteomes" id="UP000534870">
    <property type="component" value="Unassembled WGS sequence"/>
</dbReference>
<dbReference type="SUPFAM" id="SSF54862">
    <property type="entry name" value="4Fe-4S ferredoxins"/>
    <property type="match status" value="1"/>
</dbReference>
<dbReference type="FunFam" id="3.10.20.740:FF:000004">
    <property type="entry name" value="NADH-quinone oxidoreductase"/>
    <property type="match status" value="1"/>
</dbReference>
<feature type="domain" description="4Fe-4S His(Cys)3-ligated-type" evidence="15">
    <location>
        <begin position="80"/>
        <end position="119"/>
    </location>
</feature>
<dbReference type="InterPro" id="IPR019574">
    <property type="entry name" value="NADH_UbQ_OxRdtase_Gsu_4Fe4S-bd"/>
</dbReference>
<keyword evidence="8" id="KW-0408">Iron</keyword>
<evidence type="ECO:0000256" key="8">
    <source>
        <dbReference type="ARBA" id="ARBA00023004"/>
    </source>
</evidence>